<dbReference type="RefSeq" id="WP_376801425.1">
    <property type="nucleotide sequence ID" value="NZ_DBNB01000021.1"/>
</dbReference>
<protein>
    <recommendedName>
        <fullName evidence="4">Zinc resistance-associated protein</fullName>
    </recommendedName>
</protein>
<evidence type="ECO:0000313" key="3">
    <source>
        <dbReference type="Proteomes" id="UP000192872"/>
    </source>
</evidence>
<keyword evidence="1" id="KW-1133">Transmembrane helix</keyword>
<proteinExistence type="predicted"/>
<dbReference type="AlphaFoldDB" id="A0A1W9HRC5"/>
<dbReference type="STRING" id="1827387.A4S15_14020"/>
<evidence type="ECO:0008006" key="4">
    <source>
        <dbReference type="Google" id="ProtNLM"/>
    </source>
</evidence>
<dbReference type="EMBL" id="LWDL01000030">
    <property type="protein sequence ID" value="OQW49822.1"/>
    <property type="molecule type" value="Genomic_DNA"/>
</dbReference>
<dbReference type="InterPro" id="IPR025961">
    <property type="entry name" value="Metal_resist"/>
</dbReference>
<keyword evidence="1" id="KW-0812">Transmembrane</keyword>
<name>A0A1W9HRC5_9HYPH</name>
<comment type="caution">
    <text evidence="2">The sequence shown here is derived from an EMBL/GenBank/DDBJ whole genome shotgun (WGS) entry which is preliminary data.</text>
</comment>
<sequence length="147" mass="16794">MLIKGRWAWAVLIVMFLSLGVNFFMLGFLVRGSPWPHFFRSGPPIAGMLEDFPPDLRRTIGRQLRQDRDAIRASVDAIRSKRQEIAAAFRSPVIDVNQVRGLMRDVRELTVKLQEQAQETILTSVSQLPAAERARIGERHGEGSRWR</sequence>
<feature type="transmembrane region" description="Helical" evidence="1">
    <location>
        <begin position="6"/>
        <end position="30"/>
    </location>
</feature>
<dbReference type="Proteomes" id="UP000192872">
    <property type="component" value="Unassembled WGS sequence"/>
</dbReference>
<evidence type="ECO:0000313" key="2">
    <source>
        <dbReference type="EMBL" id="OQW49822.1"/>
    </source>
</evidence>
<accession>A0A1W9HRC5</accession>
<organism evidence="2 3">
    <name type="scientific">Candidatus Raskinella chloraquaticus</name>
    <dbReference type="NCBI Taxonomy" id="1951219"/>
    <lineage>
        <taxon>Bacteria</taxon>
        <taxon>Pseudomonadati</taxon>
        <taxon>Pseudomonadota</taxon>
        <taxon>Alphaproteobacteria</taxon>
        <taxon>Hyphomicrobiales</taxon>
        <taxon>Phreatobacteraceae</taxon>
        <taxon>Candidatus Raskinella</taxon>
    </lineage>
</organism>
<dbReference type="Pfam" id="PF13801">
    <property type="entry name" value="Metal_resist"/>
    <property type="match status" value="1"/>
</dbReference>
<gene>
    <name evidence="2" type="ORF">A4S15_14020</name>
</gene>
<evidence type="ECO:0000256" key="1">
    <source>
        <dbReference type="SAM" id="Phobius"/>
    </source>
</evidence>
<reference evidence="2 3" key="1">
    <citation type="journal article" date="2017" name="Water Res.">
        <title>Comammox in drinking water systems.</title>
        <authorList>
            <person name="Wang Y."/>
            <person name="Ma L."/>
            <person name="Mao Y."/>
            <person name="Jiang X."/>
            <person name="Xia Y."/>
            <person name="Yu K."/>
            <person name="Li B."/>
            <person name="Zhang T."/>
        </authorList>
    </citation>
    <scope>NUCLEOTIDE SEQUENCE [LARGE SCALE GENOMIC DNA]</scope>
    <source>
        <strain evidence="2">SG_bin8</strain>
    </source>
</reference>
<keyword evidence="1" id="KW-0472">Membrane</keyword>